<dbReference type="OrthoDB" id="165352at2759"/>
<evidence type="ECO:0000313" key="1">
    <source>
        <dbReference type="EMBL" id="TKR72529.1"/>
    </source>
</evidence>
<reference evidence="1 2" key="1">
    <citation type="journal article" date="2015" name="Genome Biol.">
        <title>Comparative genomics of Steinernema reveals deeply conserved gene regulatory networks.</title>
        <authorList>
            <person name="Dillman A.R."/>
            <person name="Macchietto M."/>
            <person name="Porter C.F."/>
            <person name="Rogers A."/>
            <person name="Williams B."/>
            <person name="Antoshechkin I."/>
            <person name="Lee M.M."/>
            <person name="Goodwin Z."/>
            <person name="Lu X."/>
            <person name="Lewis E.E."/>
            <person name="Goodrich-Blair H."/>
            <person name="Stock S.P."/>
            <person name="Adams B.J."/>
            <person name="Sternberg P.W."/>
            <person name="Mortazavi A."/>
        </authorList>
    </citation>
    <scope>NUCLEOTIDE SEQUENCE [LARGE SCALE GENOMIC DNA]</scope>
    <source>
        <strain evidence="1 2">ALL</strain>
    </source>
</reference>
<reference evidence="1 2" key="2">
    <citation type="journal article" date="2019" name="G3 (Bethesda)">
        <title>Hybrid Assembly of the Genome of the Entomopathogenic Nematode Steinernema carpocapsae Identifies the X-Chromosome.</title>
        <authorList>
            <person name="Serra L."/>
            <person name="Macchietto M."/>
            <person name="Macias-Munoz A."/>
            <person name="McGill C.J."/>
            <person name="Rodriguez I.M."/>
            <person name="Rodriguez B."/>
            <person name="Murad R."/>
            <person name="Mortazavi A."/>
        </authorList>
    </citation>
    <scope>NUCLEOTIDE SEQUENCE [LARGE SCALE GENOMIC DNA]</scope>
    <source>
        <strain evidence="1 2">ALL</strain>
    </source>
</reference>
<proteinExistence type="predicted"/>
<gene>
    <name evidence="1" type="ORF">L596_019962</name>
</gene>
<dbReference type="Proteomes" id="UP000298663">
    <property type="component" value="Unassembled WGS sequence"/>
</dbReference>
<dbReference type="EMBL" id="AZBU02000006">
    <property type="protein sequence ID" value="TKR72529.1"/>
    <property type="molecule type" value="Genomic_DNA"/>
</dbReference>
<protein>
    <submittedName>
        <fullName evidence="1">Uncharacterized protein</fullName>
    </submittedName>
</protein>
<accession>A0A4U5MS51</accession>
<name>A0A4U5MS51_STECR</name>
<keyword evidence="2" id="KW-1185">Reference proteome</keyword>
<evidence type="ECO:0000313" key="2">
    <source>
        <dbReference type="Proteomes" id="UP000298663"/>
    </source>
</evidence>
<dbReference type="AlphaFoldDB" id="A0A4U5MS51"/>
<sequence>MRFPGHQSTEDYSNFEEEIANRIFGKTSNVLLHKVHIFVDHLEDIVEDREDRLIEAFLEDGDAAKVSDFPF</sequence>
<comment type="caution">
    <text evidence="1">The sequence shown here is derived from an EMBL/GenBank/DDBJ whole genome shotgun (WGS) entry which is preliminary data.</text>
</comment>
<organism evidence="1 2">
    <name type="scientific">Steinernema carpocapsae</name>
    <name type="common">Entomopathogenic nematode</name>
    <dbReference type="NCBI Taxonomy" id="34508"/>
    <lineage>
        <taxon>Eukaryota</taxon>
        <taxon>Metazoa</taxon>
        <taxon>Ecdysozoa</taxon>
        <taxon>Nematoda</taxon>
        <taxon>Chromadorea</taxon>
        <taxon>Rhabditida</taxon>
        <taxon>Tylenchina</taxon>
        <taxon>Panagrolaimomorpha</taxon>
        <taxon>Strongyloidoidea</taxon>
        <taxon>Steinernematidae</taxon>
        <taxon>Steinernema</taxon>
    </lineage>
</organism>